<evidence type="ECO:0000256" key="8">
    <source>
        <dbReference type="ARBA" id="ARBA00033408"/>
    </source>
</evidence>
<evidence type="ECO:0000256" key="7">
    <source>
        <dbReference type="ARBA" id="ARBA00023204"/>
    </source>
</evidence>
<comment type="caution">
    <text evidence="12">The sequence shown here is derived from an EMBL/GenBank/DDBJ whole genome shotgun (WGS) entry which is preliminary data.</text>
</comment>
<evidence type="ECO:0000259" key="11">
    <source>
        <dbReference type="Pfam" id="PF02463"/>
    </source>
</evidence>
<evidence type="ECO:0000313" key="13">
    <source>
        <dbReference type="Proteomes" id="UP001549167"/>
    </source>
</evidence>
<name>A0ABV2KXK5_9BACI</name>
<evidence type="ECO:0000256" key="10">
    <source>
        <dbReference type="SAM" id="Coils"/>
    </source>
</evidence>
<dbReference type="EMBL" id="JBEPMX010000015">
    <property type="protein sequence ID" value="MET3684322.1"/>
    <property type="molecule type" value="Genomic_DNA"/>
</dbReference>
<evidence type="ECO:0000256" key="6">
    <source>
        <dbReference type="ARBA" id="ARBA00022840"/>
    </source>
</evidence>
<feature type="coiled-coil region" evidence="10">
    <location>
        <begin position="158"/>
        <end position="192"/>
    </location>
</feature>
<dbReference type="InterPro" id="IPR004604">
    <property type="entry name" value="DNA_recomb/repair_RecN"/>
</dbReference>
<protein>
    <recommendedName>
        <fullName evidence="3 9">DNA repair protein RecN</fullName>
    </recommendedName>
    <alternativeName>
        <fullName evidence="8 9">Recombination protein N</fullName>
    </alternativeName>
</protein>
<dbReference type="PANTHER" id="PTHR11059">
    <property type="entry name" value="DNA REPAIR PROTEIN RECN"/>
    <property type="match status" value="1"/>
</dbReference>
<dbReference type="RefSeq" id="WP_354221563.1">
    <property type="nucleotide sequence ID" value="NZ_JBEPMX010000015.1"/>
</dbReference>
<keyword evidence="7 9" id="KW-0234">DNA repair</keyword>
<accession>A0ABV2KXK5</accession>
<comment type="function">
    <text evidence="1 9">May be involved in recombinational repair of damaged DNA.</text>
</comment>
<dbReference type="NCBIfam" id="TIGR00634">
    <property type="entry name" value="recN"/>
    <property type="match status" value="1"/>
</dbReference>
<keyword evidence="6" id="KW-0067">ATP-binding</keyword>
<evidence type="ECO:0000256" key="3">
    <source>
        <dbReference type="ARBA" id="ARBA00021315"/>
    </source>
</evidence>
<evidence type="ECO:0000256" key="2">
    <source>
        <dbReference type="ARBA" id="ARBA00009441"/>
    </source>
</evidence>
<dbReference type="CDD" id="cd03241">
    <property type="entry name" value="ABC_RecN"/>
    <property type="match status" value="2"/>
</dbReference>
<dbReference type="InterPro" id="IPR003395">
    <property type="entry name" value="RecF/RecN/SMC_N"/>
</dbReference>
<sequence>MLAQITIKDFAIIDEVSLTFNDGLTVLTGETGAGKSIIIDAIQLLAGARASVDYVRHQADQAVIEGLFFIDNHTHLAQQVMDEFDLPTDEDEGSIVIERRITSKGKSICKVNGKLITLAVLKELGRHLIDIHSQHETQSLMNPDSHISLLDQFDPERIEETKAHYKELYDHMQSLRRKYDELAHNEQEVAQKIDLLTFQWQELNDAQLQPHEDETLEEERRHLMNYERIFDGLNSAYEALSGESHALDFLGHAMTALESLEDVDDEFAQLSKQLKTNYYSLEELSFDLRNRVDELEFQPNRLDEIETRLFELNRLKRKYGLEVDGLMKRMAEMEEELEQLENKDTHLQSLERDIKEAQKDAVTEADHLHKLRLDIAKELSQAIQAELKDLYLEKAQFDVSFTTQLGEVEWRDQNIKLLKQGLDLVQFLITTNPGEPLKPLHKVASGGEISRIMLAIKSILSQHQGITSVIFDEVDTGVSGRVAQAIAQKIHRISDQSQVLCITHLPQVAAIADHHYVIEKDVSSSGFTTSSVQRLSDQEAIDEVGRMISGGELTETTTQHAEELIKQAESMKS</sequence>
<dbReference type="Gene3D" id="3.40.50.300">
    <property type="entry name" value="P-loop containing nucleotide triphosphate hydrolases"/>
    <property type="match status" value="2"/>
</dbReference>
<reference evidence="12 13" key="1">
    <citation type="submission" date="2024-06" db="EMBL/GenBank/DDBJ databases">
        <title>Genomic Encyclopedia of Type Strains, Phase IV (KMG-IV): sequencing the most valuable type-strain genomes for metagenomic binning, comparative biology and taxonomic classification.</title>
        <authorList>
            <person name="Goeker M."/>
        </authorList>
    </citation>
    <scope>NUCLEOTIDE SEQUENCE [LARGE SCALE GENOMIC DNA]</scope>
    <source>
        <strain evidence="12 13">DSM 23520</strain>
    </source>
</reference>
<feature type="coiled-coil region" evidence="10">
    <location>
        <begin position="316"/>
        <end position="367"/>
    </location>
</feature>
<dbReference type="SUPFAM" id="SSF52540">
    <property type="entry name" value="P-loop containing nucleoside triphosphate hydrolases"/>
    <property type="match status" value="2"/>
</dbReference>
<dbReference type="Pfam" id="PF02463">
    <property type="entry name" value="SMC_N"/>
    <property type="match status" value="1"/>
</dbReference>
<keyword evidence="4" id="KW-0547">Nucleotide-binding</keyword>
<dbReference type="Proteomes" id="UP001549167">
    <property type="component" value="Unassembled WGS sequence"/>
</dbReference>
<evidence type="ECO:0000256" key="5">
    <source>
        <dbReference type="ARBA" id="ARBA00022763"/>
    </source>
</evidence>
<organism evidence="12 13">
    <name type="scientific">Alkalibacillus flavidus</name>
    <dbReference type="NCBI Taxonomy" id="546021"/>
    <lineage>
        <taxon>Bacteria</taxon>
        <taxon>Bacillati</taxon>
        <taxon>Bacillota</taxon>
        <taxon>Bacilli</taxon>
        <taxon>Bacillales</taxon>
        <taxon>Bacillaceae</taxon>
        <taxon>Alkalibacillus</taxon>
    </lineage>
</organism>
<dbReference type="PANTHER" id="PTHR11059:SF0">
    <property type="entry name" value="DNA REPAIR PROTEIN RECN"/>
    <property type="match status" value="1"/>
</dbReference>
<evidence type="ECO:0000256" key="9">
    <source>
        <dbReference type="PIRNR" id="PIRNR003128"/>
    </source>
</evidence>
<evidence type="ECO:0000256" key="4">
    <source>
        <dbReference type="ARBA" id="ARBA00022741"/>
    </source>
</evidence>
<feature type="domain" description="RecF/RecN/SMC N-terminal" evidence="11">
    <location>
        <begin position="1"/>
        <end position="519"/>
    </location>
</feature>
<evidence type="ECO:0000256" key="1">
    <source>
        <dbReference type="ARBA" id="ARBA00003618"/>
    </source>
</evidence>
<keyword evidence="5 9" id="KW-0227">DNA damage</keyword>
<keyword evidence="13" id="KW-1185">Reference proteome</keyword>
<gene>
    <name evidence="12" type="ORF">ABID56_002448</name>
</gene>
<evidence type="ECO:0000313" key="12">
    <source>
        <dbReference type="EMBL" id="MET3684322.1"/>
    </source>
</evidence>
<dbReference type="PIRSF" id="PIRSF003128">
    <property type="entry name" value="RecN"/>
    <property type="match status" value="1"/>
</dbReference>
<comment type="similarity">
    <text evidence="2 9">Belongs to the RecN family.</text>
</comment>
<dbReference type="InterPro" id="IPR027417">
    <property type="entry name" value="P-loop_NTPase"/>
</dbReference>
<keyword evidence="10" id="KW-0175">Coiled coil</keyword>
<proteinExistence type="inferred from homology"/>